<evidence type="ECO:0000313" key="4">
    <source>
        <dbReference type="EMBL" id="SCZ04914.1"/>
    </source>
</evidence>
<gene>
    <name evidence="4" type="ORF">SAMN05720606_117130</name>
</gene>
<feature type="transmembrane region" description="Helical" evidence="2">
    <location>
        <begin position="51"/>
        <end position="78"/>
    </location>
</feature>
<feature type="transmembrane region" description="Helical" evidence="2">
    <location>
        <begin position="12"/>
        <end position="31"/>
    </location>
</feature>
<reference evidence="5" key="1">
    <citation type="submission" date="2016-10" db="EMBL/GenBank/DDBJ databases">
        <authorList>
            <person name="Varghese N."/>
            <person name="Submissions S."/>
        </authorList>
    </citation>
    <scope>NUCLEOTIDE SEQUENCE [LARGE SCALE GENOMIC DNA]</scope>
    <source>
        <strain evidence="5">BL9</strain>
    </source>
</reference>
<evidence type="ECO:0000313" key="5">
    <source>
        <dbReference type="Proteomes" id="UP000198538"/>
    </source>
</evidence>
<dbReference type="InterPro" id="IPR011642">
    <property type="entry name" value="Gate_dom"/>
</dbReference>
<accession>A0A1G5KX32</accession>
<feature type="transmembrane region" description="Helical" evidence="2">
    <location>
        <begin position="258"/>
        <end position="280"/>
    </location>
</feature>
<dbReference type="STRING" id="582692.SAMN05720606_117130"/>
<name>A0A1G5KX32_9BACL</name>
<feature type="region of interest" description="Disordered" evidence="1">
    <location>
        <begin position="185"/>
        <end position="218"/>
    </location>
</feature>
<protein>
    <submittedName>
        <fullName evidence="4">Sporulation integral membrane protein YlbJ</fullName>
    </submittedName>
</protein>
<feature type="transmembrane region" description="Helical" evidence="2">
    <location>
        <begin position="155"/>
        <end position="177"/>
    </location>
</feature>
<keyword evidence="5" id="KW-1185">Reference proteome</keyword>
<feature type="transmembrane region" description="Helical" evidence="2">
    <location>
        <begin position="125"/>
        <end position="149"/>
    </location>
</feature>
<organism evidence="4 5">
    <name type="scientific">Paenibacillus polysaccharolyticus</name>
    <dbReference type="NCBI Taxonomy" id="582692"/>
    <lineage>
        <taxon>Bacteria</taxon>
        <taxon>Bacillati</taxon>
        <taxon>Bacillota</taxon>
        <taxon>Bacilli</taxon>
        <taxon>Bacillales</taxon>
        <taxon>Paenibacillaceae</taxon>
        <taxon>Paenibacillus</taxon>
    </lineage>
</organism>
<dbReference type="RefSeq" id="WP_090923911.1">
    <property type="nucleotide sequence ID" value="NZ_FMVM01000017.1"/>
</dbReference>
<feature type="transmembrane region" description="Helical" evidence="2">
    <location>
        <begin position="416"/>
        <end position="438"/>
    </location>
</feature>
<dbReference type="AlphaFoldDB" id="A0A1G5KX32"/>
<dbReference type="Proteomes" id="UP000198538">
    <property type="component" value="Unassembled WGS sequence"/>
</dbReference>
<feature type="domain" description="Nucleoside transporter/FeoB GTPase Gate" evidence="3">
    <location>
        <begin position="49"/>
        <end position="144"/>
    </location>
</feature>
<sequence>MTVSSEVRSPGLVRTVFLSTSAFMLVVAIVASPKEAFDASIQGLDIWWKIVFPALLPFLMLSQMLTAFGFTHALGVLLEPLMRRLFKLPGHTGFALAVGMCGGFPTAVDAVSRLLKDQQMTARQAVIITAAAHFANPMMILLVVGGAFLHNPAAGYFLLISHWISGWIAAAVAIRFIPASRKKKLVPDSMSPNTDVHSLSPAQDHTETEKKQLPPLAPDSQKLRIGSRMLRAAREAHSRDARGFGKLLGDTVSQAVQILLLTGGYIIVFAVFIRLLSLYLTPGISAAVWPSVLELHLGTYHISKTAIAPALLMAFLAGALGWGGVCSHLQVSSMLRTAIPGLQSMLFFIIVRLGHGLTAFSLTLWLWEPFSRYSTEVSTTWQTTAVERSNSLFYWPFLQFPDTTSTWQLIWNSFPVAALSLALLLGVMISLSGLTLWINRLFSR</sequence>
<evidence type="ECO:0000259" key="3">
    <source>
        <dbReference type="Pfam" id="PF07670"/>
    </source>
</evidence>
<dbReference type="Pfam" id="PF07670">
    <property type="entry name" value="Gate"/>
    <property type="match status" value="1"/>
</dbReference>
<feature type="transmembrane region" description="Helical" evidence="2">
    <location>
        <begin position="346"/>
        <end position="367"/>
    </location>
</feature>
<evidence type="ECO:0000256" key="1">
    <source>
        <dbReference type="SAM" id="MobiDB-lite"/>
    </source>
</evidence>
<dbReference type="EMBL" id="FMVM01000017">
    <property type="protein sequence ID" value="SCZ04914.1"/>
    <property type="molecule type" value="Genomic_DNA"/>
</dbReference>
<feature type="transmembrane region" description="Helical" evidence="2">
    <location>
        <begin position="300"/>
        <end position="325"/>
    </location>
</feature>
<keyword evidence="2" id="KW-0812">Transmembrane</keyword>
<evidence type="ECO:0000256" key="2">
    <source>
        <dbReference type="SAM" id="Phobius"/>
    </source>
</evidence>
<proteinExistence type="predicted"/>
<keyword evidence="2" id="KW-0472">Membrane</keyword>
<feature type="compositionally biased region" description="Polar residues" evidence="1">
    <location>
        <begin position="190"/>
        <end position="203"/>
    </location>
</feature>
<keyword evidence="2" id="KW-1133">Transmembrane helix</keyword>